<feature type="domain" description="Ig-like" evidence="9">
    <location>
        <begin position="141"/>
        <end position="232"/>
    </location>
</feature>
<feature type="domain" description="Ig-like" evidence="9">
    <location>
        <begin position="42"/>
        <end position="132"/>
    </location>
</feature>
<dbReference type="GO" id="GO:0005886">
    <property type="term" value="C:plasma membrane"/>
    <property type="evidence" value="ECO:0007669"/>
    <property type="project" value="TreeGrafter"/>
</dbReference>
<keyword evidence="5" id="KW-0393">Immunoglobulin domain</keyword>
<dbReference type="Proteomes" id="UP000494256">
    <property type="component" value="Unassembled WGS sequence"/>
</dbReference>
<dbReference type="AlphaFoldDB" id="A0A8S1BQ07"/>
<feature type="signal peptide" evidence="8">
    <location>
        <begin position="1"/>
        <end position="40"/>
    </location>
</feature>
<comment type="subcellular location">
    <subcellularLocation>
        <location evidence="1">Secreted</location>
    </subcellularLocation>
</comment>
<evidence type="ECO:0000313" key="11">
    <source>
        <dbReference type="Proteomes" id="UP000494256"/>
    </source>
</evidence>
<dbReference type="PANTHER" id="PTHR10075:SF14">
    <property type="entry name" value="CELL ADHESION MOLECULE DSCAM2-RELATED"/>
    <property type="match status" value="1"/>
</dbReference>
<evidence type="ECO:0000256" key="7">
    <source>
        <dbReference type="ARBA" id="ARBA00068688"/>
    </source>
</evidence>
<comment type="caution">
    <text evidence="10">The sequence shown here is derived from an EMBL/GenBank/DDBJ whole genome shotgun (WGS) entry which is preliminary data.</text>
</comment>
<dbReference type="InterPro" id="IPR007110">
    <property type="entry name" value="Ig-like_dom"/>
</dbReference>
<dbReference type="GO" id="GO:0098632">
    <property type="term" value="F:cell-cell adhesion mediator activity"/>
    <property type="evidence" value="ECO:0007669"/>
    <property type="project" value="TreeGrafter"/>
</dbReference>
<dbReference type="GO" id="GO:0070593">
    <property type="term" value="P:dendrite self-avoidance"/>
    <property type="evidence" value="ECO:0007669"/>
    <property type="project" value="TreeGrafter"/>
</dbReference>
<evidence type="ECO:0000256" key="2">
    <source>
        <dbReference type="ARBA" id="ARBA00022525"/>
    </source>
</evidence>
<evidence type="ECO:0000313" key="10">
    <source>
        <dbReference type="EMBL" id="CAB3261173.1"/>
    </source>
</evidence>
<dbReference type="InterPro" id="IPR036179">
    <property type="entry name" value="Ig-like_dom_sf"/>
</dbReference>
<dbReference type="FunFam" id="2.60.40.10:FF:000032">
    <property type="entry name" value="palladin isoform X1"/>
    <property type="match status" value="1"/>
</dbReference>
<dbReference type="Pfam" id="PF07679">
    <property type="entry name" value="I-set"/>
    <property type="match status" value="3"/>
</dbReference>
<reference evidence="10 11" key="1">
    <citation type="submission" date="2020-04" db="EMBL/GenBank/DDBJ databases">
        <authorList>
            <person name="Wallbank WR R."/>
            <person name="Pardo Diaz C."/>
            <person name="Kozak K."/>
            <person name="Martin S."/>
            <person name="Jiggins C."/>
            <person name="Moest M."/>
            <person name="Warren A I."/>
            <person name="Byers J.R.P. K."/>
            <person name="Montejo-Kovacevich G."/>
            <person name="Yen C E."/>
        </authorList>
    </citation>
    <scope>NUCLEOTIDE SEQUENCE [LARGE SCALE GENOMIC DNA]</scope>
</reference>
<dbReference type="PANTHER" id="PTHR10075">
    <property type="entry name" value="BASIGIN RELATED"/>
    <property type="match status" value="1"/>
</dbReference>
<dbReference type="EMBL" id="CADEBD010000959">
    <property type="protein sequence ID" value="CAB3261173.1"/>
    <property type="molecule type" value="Genomic_DNA"/>
</dbReference>
<keyword evidence="3" id="KW-1015">Disulfide bond</keyword>
<dbReference type="GO" id="GO:0007156">
    <property type="term" value="P:homophilic cell adhesion via plasma membrane adhesion molecules"/>
    <property type="evidence" value="ECO:0007669"/>
    <property type="project" value="TreeGrafter"/>
</dbReference>
<dbReference type="SMART" id="SM00409">
    <property type="entry name" value="IG"/>
    <property type="match status" value="4"/>
</dbReference>
<evidence type="ECO:0000256" key="5">
    <source>
        <dbReference type="ARBA" id="ARBA00023319"/>
    </source>
</evidence>
<accession>A0A8S1BQ07</accession>
<feature type="chain" id="PRO_5035765552" description="Hemolin" evidence="8">
    <location>
        <begin position="41"/>
        <end position="430"/>
    </location>
</feature>
<evidence type="ECO:0000256" key="8">
    <source>
        <dbReference type="SAM" id="SignalP"/>
    </source>
</evidence>
<proteinExistence type="inferred from homology"/>
<evidence type="ECO:0000256" key="4">
    <source>
        <dbReference type="ARBA" id="ARBA00023180"/>
    </source>
</evidence>
<dbReference type="GO" id="GO:0030424">
    <property type="term" value="C:axon"/>
    <property type="evidence" value="ECO:0007669"/>
    <property type="project" value="TreeGrafter"/>
</dbReference>
<dbReference type="InterPro" id="IPR003598">
    <property type="entry name" value="Ig_sub2"/>
</dbReference>
<dbReference type="CDD" id="cd20978">
    <property type="entry name" value="IgI_4_hemolin-like"/>
    <property type="match status" value="1"/>
</dbReference>
<keyword evidence="8" id="KW-0732">Signal</keyword>
<dbReference type="GO" id="GO:0007411">
    <property type="term" value="P:axon guidance"/>
    <property type="evidence" value="ECO:0007669"/>
    <property type="project" value="TreeGrafter"/>
</dbReference>
<dbReference type="OrthoDB" id="191037at2759"/>
<dbReference type="InterPro" id="IPR013098">
    <property type="entry name" value="Ig_I-set"/>
</dbReference>
<keyword evidence="4" id="KW-0325">Glycoprotein</keyword>
<dbReference type="SUPFAM" id="SSF48726">
    <property type="entry name" value="Immunoglobulin"/>
    <property type="match status" value="4"/>
</dbReference>
<name>A0A8S1BQ07_ARCPL</name>
<protein>
    <recommendedName>
        <fullName evidence="7">Hemolin</fullName>
    </recommendedName>
</protein>
<dbReference type="InterPro" id="IPR013783">
    <property type="entry name" value="Ig-like_fold"/>
</dbReference>
<organism evidence="10 11">
    <name type="scientific">Arctia plantaginis</name>
    <name type="common">Wood tiger moth</name>
    <name type="synonym">Phalaena plantaginis</name>
    <dbReference type="NCBI Taxonomy" id="874455"/>
    <lineage>
        <taxon>Eukaryota</taxon>
        <taxon>Metazoa</taxon>
        <taxon>Ecdysozoa</taxon>
        <taxon>Arthropoda</taxon>
        <taxon>Hexapoda</taxon>
        <taxon>Insecta</taxon>
        <taxon>Pterygota</taxon>
        <taxon>Neoptera</taxon>
        <taxon>Endopterygota</taxon>
        <taxon>Lepidoptera</taxon>
        <taxon>Glossata</taxon>
        <taxon>Ditrysia</taxon>
        <taxon>Noctuoidea</taxon>
        <taxon>Erebidae</taxon>
        <taxon>Arctiinae</taxon>
        <taxon>Arctia</taxon>
    </lineage>
</organism>
<gene>
    <name evidence="10" type="ORF">APLA_LOCUS17346</name>
</gene>
<evidence type="ECO:0000256" key="1">
    <source>
        <dbReference type="ARBA" id="ARBA00004613"/>
    </source>
</evidence>
<evidence type="ECO:0000256" key="6">
    <source>
        <dbReference type="ARBA" id="ARBA00061228"/>
    </source>
</evidence>
<comment type="similarity">
    <text evidence="6">Belongs to the hemolin family.</text>
</comment>
<dbReference type="PROSITE" id="PS50835">
    <property type="entry name" value="IG_LIKE"/>
    <property type="match status" value="4"/>
</dbReference>
<sequence>MMQFPANQLTNSCIMEILKSCVVLAACIVLCASHPTQSKALPVLKDQKAEVLFKDDNYSTAFLECALENSEKDVEYSWYKNGAPFDWKAAGHIAERPGEGSIMFFNPQPQDEGIYQCFAKTSAGTASTRPISLKKAFLNVPKVETKEHTPVFGKPYKLECQIPESYPKPTIVWKTQLRSDPSIIEGILNRRITVSPDGNLWFSNVTESDVSPSFKYICVAQSPAVTEDVILAEHFLKSLVENKEPNDGELVPQYLSNDMMAKAGDVTMIYCIYGGTPLGFPDWFKDDKLIEGKPGDRVTDHNRTSGKRLLIKETLLEDEGTYKCEVNNHVGQKQSHSMKLTVVSAPKFVQKPEKQLDVKDTHDIEVPCKVSGLPQPKITWTYNGKPLENHQYKDGVLPIAKVQKTQTGYYGCKAENEHGLIYAETLVNVV</sequence>
<evidence type="ECO:0000259" key="9">
    <source>
        <dbReference type="PROSITE" id="PS50835"/>
    </source>
</evidence>
<dbReference type="GO" id="GO:0005576">
    <property type="term" value="C:extracellular region"/>
    <property type="evidence" value="ECO:0007669"/>
    <property type="project" value="UniProtKB-SubCell"/>
</dbReference>
<evidence type="ECO:0000256" key="3">
    <source>
        <dbReference type="ARBA" id="ARBA00023157"/>
    </source>
</evidence>
<dbReference type="InterPro" id="IPR003599">
    <property type="entry name" value="Ig_sub"/>
</dbReference>
<dbReference type="Gene3D" id="2.60.40.10">
    <property type="entry name" value="Immunoglobulins"/>
    <property type="match status" value="4"/>
</dbReference>
<feature type="domain" description="Ig-like" evidence="9">
    <location>
        <begin position="346"/>
        <end position="428"/>
    </location>
</feature>
<dbReference type="SMART" id="SM00408">
    <property type="entry name" value="IGc2"/>
    <property type="match status" value="3"/>
</dbReference>
<feature type="domain" description="Ig-like" evidence="9">
    <location>
        <begin position="252"/>
        <end position="341"/>
    </location>
</feature>
<keyword evidence="2" id="KW-0964">Secreted</keyword>